<reference evidence="14 15" key="1">
    <citation type="submission" date="2019-06" db="EMBL/GenBank/DDBJ databases">
        <title>Sequencing the genomes of 1000 actinobacteria strains.</title>
        <authorList>
            <person name="Klenk H.-P."/>
        </authorList>
    </citation>
    <scope>NUCLEOTIDE SEQUENCE [LARGE SCALE GENOMIC DNA]</scope>
    <source>
        <strain evidence="14 15">DSM 18031</strain>
    </source>
</reference>
<evidence type="ECO:0000313" key="14">
    <source>
        <dbReference type="EMBL" id="TQM61215.1"/>
    </source>
</evidence>
<dbReference type="CDD" id="cd00464">
    <property type="entry name" value="SK"/>
    <property type="match status" value="1"/>
</dbReference>
<accession>A0A543HSB4</accession>
<comment type="pathway">
    <text evidence="3 11">Metabolic intermediate biosynthesis; chorismate biosynthesis; chorismate from D-erythrose 4-phosphate and phosphoenolpyruvate: step 2/7.</text>
</comment>
<feature type="binding site" evidence="11">
    <location>
        <position position="457"/>
    </location>
    <ligand>
        <name>Zn(2+)</name>
        <dbReference type="ChEBI" id="CHEBI:29105"/>
    </ligand>
</feature>
<feature type="binding site" evidence="11">
    <location>
        <begin position="299"/>
        <end position="303"/>
    </location>
    <ligand>
        <name>NAD(+)</name>
        <dbReference type="ChEBI" id="CHEBI:57540"/>
    </ligand>
</feature>
<keyword evidence="15" id="KW-1185">Reference proteome</keyword>
<dbReference type="Gene3D" id="1.20.1090.10">
    <property type="entry name" value="Dehydroquinate synthase-like - alpha domain"/>
    <property type="match status" value="1"/>
</dbReference>
<dbReference type="SUPFAM" id="SSF52540">
    <property type="entry name" value="P-loop containing nucleoside triphosphate hydrolases"/>
    <property type="match status" value="1"/>
</dbReference>
<evidence type="ECO:0000256" key="10">
    <source>
        <dbReference type="HAMAP-Rule" id="MF_00109"/>
    </source>
</evidence>
<dbReference type="GO" id="GO:0005524">
    <property type="term" value="F:ATP binding"/>
    <property type="evidence" value="ECO:0007669"/>
    <property type="project" value="UniProtKB-UniRule"/>
</dbReference>
<dbReference type="CDD" id="cd08195">
    <property type="entry name" value="DHQS"/>
    <property type="match status" value="1"/>
</dbReference>
<feature type="binding site" evidence="11">
    <location>
        <position position="336"/>
    </location>
    <ligand>
        <name>NAD(+)</name>
        <dbReference type="ChEBI" id="CHEBI:57540"/>
    </ligand>
</feature>
<comment type="caution">
    <text evidence="11">Lacks conserved residue(s) required for the propagation of feature annotation.</text>
</comment>
<feature type="binding site" evidence="11">
    <location>
        <position position="378"/>
    </location>
    <ligand>
        <name>Zn(2+)</name>
        <dbReference type="ChEBI" id="CHEBI:29105"/>
    </ligand>
</feature>
<evidence type="ECO:0000256" key="11">
    <source>
        <dbReference type="HAMAP-Rule" id="MF_00110"/>
    </source>
</evidence>
<gene>
    <name evidence="11" type="primary">aroB</name>
    <name evidence="10" type="synonym">aroK</name>
    <name evidence="14" type="ORF">FB466_2156</name>
</gene>
<evidence type="ECO:0000256" key="5">
    <source>
        <dbReference type="ARBA" id="ARBA00022605"/>
    </source>
</evidence>
<evidence type="ECO:0000259" key="12">
    <source>
        <dbReference type="Pfam" id="PF01761"/>
    </source>
</evidence>
<evidence type="ECO:0000256" key="2">
    <source>
        <dbReference type="ARBA" id="ARBA00001911"/>
    </source>
</evidence>
<comment type="caution">
    <text evidence="14">The sequence shown here is derived from an EMBL/GenBank/DDBJ whole genome shotgun (WGS) entry which is preliminary data.</text>
</comment>
<dbReference type="GO" id="GO:0004765">
    <property type="term" value="F:shikimate kinase activity"/>
    <property type="evidence" value="ECO:0007669"/>
    <property type="project" value="UniProtKB-UniRule"/>
</dbReference>
<comment type="cofactor">
    <cofactor evidence="11">
        <name>Co(2+)</name>
        <dbReference type="ChEBI" id="CHEBI:48828"/>
    </cofactor>
    <cofactor evidence="11">
        <name>Zn(2+)</name>
        <dbReference type="ChEBI" id="CHEBI:29105"/>
    </cofactor>
    <text evidence="11">Binds 1 divalent metal cation per subunit. Can use either Co(2+) or Zn(2+).</text>
</comment>
<keyword evidence="11" id="KW-0547">Nucleotide-binding</keyword>
<dbReference type="PANTHER" id="PTHR43622:SF7">
    <property type="entry name" value="3-DEHYDROQUINATE SYNTHASE, CHLOROPLASTIC"/>
    <property type="match status" value="1"/>
</dbReference>
<keyword evidence="10" id="KW-0418">Kinase</keyword>
<dbReference type="EC" id="2.7.1.71" evidence="10"/>
<dbReference type="InterPro" id="IPR027417">
    <property type="entry name" value="P-loop_NTPase"/>
</dbReference>
<dbReference type="AlphaFoldDB" id="A0A543HSB4"/>
<sequence>MTPPTSVILIGPMASGKSSIGRRVAKLLGARFIDTDKVIVAEHGPIPALFEAQGEARFRDIEADTVRRVLGSPALFGTEYTERDPSGEGLTVVALGGGAVLADTTQDLIRDCRVVLVMTTEEAVLSRSSLQDRPLLAHDPAAWGRILSERLPLYKRLARVTFDTSVRPKDAIAADIAEWVRPSYTVEEENMTINQPEMTTISVAGEHPYDILVGRDLVRALPDVLGNSVHQVLIVHPPTLGAAAARLREILRETYAQVLLAEVPDAEAAKRVEVAAFCWQVMGQADFTRTDAVIGFGGGAVTDLAGFVAATWLRGVKLVQIPTTVLGIVDASVGGKTGINTAEGKNLVGAFYSPAAVLADLDNLATLPENEIRAGFAEVVKCGFIAEPEILEILEADITRAIDPLTPEFRRVIELSIRVKARVVGEDFTEQGLREILNYGHTLGHAIEHAERYQWRHGAAIAVGMMFAAELGRLAGRLDDATVDRHRSILKSLTLPTTYPAGRWPGLLAAMQRDKKARAGMLRFIVLDRLGVPAVLAGPDESMLFTAYQEIAS</sequence>
<keyword evidence="4 11" id="KW-0963">Cytoplasm</keyword>
<feature type="binding site" evidence="10">
    <location>
        <position position="167"/>
    </location>
    <ligand>
        <name>ATP</name>
        <dbReference type="ChEBI" id="CHEBI:30616"/>
    </ligand>
</feature>
<comment type="similarity">
    <text evidence="11">Belongs to the sugar phosphate cyclases superfamily. Dehydroquinate synthase family.</text>
</comment>
<evidence type="ECO:0000256" key="3">
    <source>
        <dbReference type="ARBA" id="ARBA00004661"/>
    </source>
</evidence>
<dbReference type="OrthoDB" id="9806583at2"/>
<evidence type="ECO:0000256" key="1">
    <source>
        <dbReference type="ARBA" id="ARBA00001393"/>
    </source>
</evidence>
<comment type="similarity">
    <text evidence="10">Belongs to the shikimate kinase family.</text>
</comment>
<feature type="binding site" evidence="11">
    <location>
        <position position="441"/>
    </location>
    <ligand>
        <name>Zn(2+)</name>
        <dbReference type="ChEBI" id="CHEBI:29105"/>
    </ligand>
</feature>
<evidence type="ECO:0000313" key="15">
    <source>
        <dbReference type="Proteomes" id="UP000318331"/>
    </source>
</evidence>
<dbReference type="Pfam" id="PF24621">
    <property type="entry name" value="DHQS_C"/>
    <property type="match status" value="1"/>
</dbReference>
<dbReference type="UniPathway" id="UPA00053">
    <property type="reaction ID" value="UER00085"/>
</dbReference>
<feature type="binding site" evidence="10">
    <location>
        <position position="59"/>
    </location>
    <ligand>
        <name>substrate</name>
    </ligand>
</feature>
<keyword evidence="10" id="KW-0067">ATP-binding</keyword>
<feature type="binding site" evidence="10">
    <location>
        <position position="97"/>
    </location>
    <ligand>
        <name>substrate</name>
    </ligand>
</feature>
<proteinExistence type="inferred from homology"/>
<comment type="subunit">
    <text evidence="10">Monomer.</text>
</comment>
<feature type="domain" description="3-dehydroquinate synthase C-terminal" evidence="13">
    <location>
        <begin position="375"/>
        <end position="517"/>
    </location>
</feature>
<dbReference type="GO" id="GO:0009423">
    <property type="term" value="P:chorismate biosynthetic process"/>
    <property type="evidence" value="ECO:0007669"/>
    <property type="project" value="UniProtKB-UniRule"/>
</dbReference>
<dbReference type="InterPro" id="IPR031322">
    <property type="entry name" value="Shikimate/glucono_kinase"/>
</dbReference>
<dbReference type="EC" id="4.2.3.4" evidence="11"/>
<comment type="catalytic activity">
    <reaction evidence="1 11">
        <text>7-phospho-2-dehydro-3-deoxy-D-arabino-heptonate = 3-dehydroquinate + phosphate</text>
        <dbReference type="Rhea" id="RHEA:21968"/>
        <dbReference type="ChEBI" id="CHEBI:32364"/>
        <dbReference type="ChEBI" id="CHEBI:43474"/>
        <dbReference type="ChEBI" id="CHEBI:58394"/>
        <dbReference type="EC" id="4.2.3.4"/>
    </reaction>
</comment>
<comment type="function">
    <text evidence="10">Catalyzes the specific phosphorylation of the 3-hydroxyl group of shikimic acid using ATP as a cosubstrate.</text>
</comment>
<dbReference type="InterPro" id="IPR030960">
    <property type="entry name" value="DHQS/DOIS_N"/>
</dbReference>
<dbReference type="GO" id="GO:0000287">
    <property type="term" value="F:magnesium ion binding"/>
    <property type="evidence" value="ECO:0007669"/>
    <property type="project" value="UniProtKB-UniRule"/>
</dbReference>
<keyword evidence="11" id="KW-0170">Cobalt</keyword>
<dbReference type="GO" id="GO:0003856">
    <property type="term" value="F:3-dehydroquinate synthase activity"/>
    <property type="evidence" value="ECO:0007669"/>
    <property type="project" value="UniProtKB-UniRule"/>
</dbReference>
<feature type="binding site" evidence="10">
    <location>
        <begin position="14"/>
        <end position="19"/>
    </location>
    <ligand>
        <name>ATP</name>
        <dbReference type="ChEBI" id="CHEBI:30616"/>
    </ligand>
</feature>
<dbReference type="InterPro" id="IPR050071">
    <property type="entry name" value="Dehydroquinate_synthase"/>
</dbReference>
<dbReference type="GO" id="GO:0005737">
    <property type="term" value="C:cytoplasm"/>
    <property type="evidence" value="ECO:0007669"/>
    <property type="project" value="UniProtKB-SubCell"/>
</dbReference>
<keyword evidence="9" id="KW-0511">Multifunctional enzyme</keyword>
<dbReference type="EMBL" id="VFPN01000003">
    <property type="protein sequence ID" value="TQM61215.1"/>
    <property type="molecule type" value="Genomic_DNA"/>
</dbReference>
<comment type="subcellular location">
    <subcellularLocation>
        <location evidence="11">Cytoplasm</location>
    </subcellularLocation>
</comment>
<dbReference type="Gene3D" id="3.40.50.300">
    <property type="entry name" value="P-loop containing nucleotide triphosphate hydrolases"/>
    <property type="match status" value="1"/>
</dbReference>
<comment type="function">
    <text evidence="11">Catalyzes the conversion of 3-deoxy-D-arabino-heptulosonate 7-phosphate (DAHP) to dehydroquinate (DHQ).</text>
</comment>
<evidence type="ECO:0000256" key="4">
    <source>
        <dbReference type="ARBA" id="ARBA00022490"/>
    </source>
</evidence>
<feature type="binding site" evidence="11">
    <location>
        <position position="345"/>
    </location>
    <ligand>
        <name>NAD(+)</name>
        <dbReference type="ChEBI" id="CHEBI:57540"/>
    </ligand>
</feature>
<dbReference type="GO" id="GO:0009073">
    <property type="term" value="P:aromatic amino acid family biosynthetic process"/>
    <property type="evidence" value="ECO:0007669"/>
    <property type="project" value="UniProtKB-KW"/>
</dbReference>
<feature type="binding site" evidence="10">
    <location>
        <position position="150"/>
    </location>
    <ligand>
        <name>substrate</name>
    </ligand>
</feature>
<feature type="binding site" evidence="11">
    <location>
        <begin position="265"/>
        <end position="270"/>
    </location>
    <ligand>
        <name>NAD(+)</name>
        <dbReference type="ChEBI" id="CHEBI:57540"/>
    </ligand>
</feature>
<dbReference type="PRINTS" id="PR01100">
    <property type="entry name" value="SHIKIMTKNASE"/>
</dbReference>
<name>A0A543HSB4_9MICO</name>
<feature type="binding site" evidence="11">
    <location>
        <begin position="323"/>
        <end position="324"/>
    </location>
    <ligand>
        <name>NAD(+)</name>
        <dbReference type="ChEBI" id="CHEBI:57540"/>
    </ligand>
</feature>
<dbReference type="Pfam" id="PF01202">
    <property type="entry name" value="SKI"/>
    <property type="match status" value="2"/>
</dbReference>
<keyword evidence="10" id="KW-0460">Magnesium</keyword>
<keyword evidence="11" id="KW-0479">Metal-binding</keyword>
<dbReference type="HAMAP" id="MF_00109">
    <property type="entry name" value="Shikimate_kinase"/>
    <property type="match status" value="1"/>
</dbReference>
<organism evidence="14 15">
    <name type="scientific">Klugiella xanthotipulae</name>
    <dbReference type="NCBI Taxonomy" id="244735"/>
    <lineage>
        <taxon>Bacteria</taxon>
        <taxon>Bacillati</taxon>
        <taxon>Actinomycetota</taxon>
        <taxon>Actinomycetes</taxon>
        <taxon>Micrococcales</taxon>
        <taxon>Microbacteriaceae</taxon>
        <taxon>Klugiella</taxon>
    </lineage>
</organism>
<keyword evidence="10" id="KW-0808">Transferase</keyword>
<evidence type="ECO:0000256" key="7">
    <source>
        <dbReference type="ARBA" id="ARBA00023141"/>
    </source>
</evidence>
<feature type="binding site" evidence="10">
    <location>
        <position position="36"/>
    </location>
    <ligand>
        <name>substrate</name>
    </ligand>
</feature>
<dbReference type="Pfam" id="PF01761">
    <property type="entry name" value="DHQ_synthase"/>
    <property type="match status" value="1"/>
</dbReference>
<keyword evidence="8 11" id="KW-0456">Lyase</keyword>
<dbReference type="InterPro" id="IPR056179">
    <property type="entry name" value="DHQS_C"/>
</dbReference>
<feature type="binding site" evidence="10">
    <location>
        <position position="133"/>
    </location>
    <ligand>
        <name>ATP</name>
        <dbReference type="ChEBI" id="CHEBI:30616"/>
    </ligand>
</feature>
<dbReference type="SUPFAM" id="SSF56796">
    <property type="entry name" value="Dehydroquinate synthase-like"/>
    <property type="match status" value="1"/>
</dbReference>
<dbReference type="InterPro" id="IPR016037">
    <property type="entry name" value="DHQ_synth_AroB"/>
</dbReference>
<keyword evidence="5 11" id="KW-0028">Amino-acid biosynthesis</keyword>
<comment type="cofactor">
    <cofactor evidence="10">
        <name>Mg(2+)</name>
        <dbReference type="ChEBI" id="CHEBI:18420"/>
    </cofactor>
    <text evidence="10">Binds 1 Mg(2+) ion per subunit.</text>
</comment>
<protein>
    <recommendedName>
        <fullName evidence="10 11">Multifunctional fusion protein</fullName>
    </recommendedName>
    <domain>
        <recommendedName>
            <fullName evidence="10">Shikimate kinase</fullName>
            <shortName evidence="10">SK</shortName>
            <ecNumber evidence="10">2.7.1.71</ecNumber>
        </recommendedName>
    </domain>
    <domain>
        <recommendedName>
            <fullName evidence="11">3-dehydroquinate synthase</fullName>
            <shortName evidence="11">DHQS</shortName>
            <ecNumber evidence="11">4.2.3.4</ecNumber>
        </recommendedName>
    </domain>
</protein>
<keyword evidence="7 11" id="KW-0057">Aromatic amino acid biosynthesis</keyword>
<keyword evidence="6 11" id="KW-0520">NAD</keyword>
<evidence type="ECO:0000259" key="13">
    <source>
        <dbReference type="Pfam" id="PF24621"/>
    </source>
</evidence>
<dbReference type="PANTHER" id="PTHR43622">
    <property type="entry name" value="3-DEHYDROQUINATE SYNTHASE"/>
    <property type="match status" value="1"/>
</dbReference>
<dbReference type="Gene3D" id="3.40.50.1970">
    <property type="match status" value="1"/>
</dbReference>
<comment type="cofactor">
    <cofactor evidence="2 11">
        <name>NAD(+)</name>
        <dbReference type="ChEBI" id="CHEBI:57540"/>
    </cofactor>
</comment>
<dbReference type="InterPro" id="IPR000623">
    <property type="entry name" value="Shikimate_kinase/TSH1"/>
</dbReference>
<keyword evidence="11" id="KW-0862">Zinc</keyword>
<evidence type="ECO:0000256" key="9">
    <source>
        <dbReference type="ARBA" id="ARBA00023268"/>
    </source>
</evidence>
<comment type="pathway">
    <text evidence="10">Metabolic intermediate biosynthesis; chorismate biosynthesis; chorismate from D-erythrose 4-phosphate and phosphoenolpyruvate: step 5/7.</text>
</comment>
<comment type="catalytic activity">
    <reaction evidence="10">
        <text>shikimate + ATP = 3-phosphoshikimate + ADP + H(+)</text>
        <dbReference type="Rhea" id="RHEA:13121"/>
        <dbReference type="ChEBI" id="CHEBI:15378"/>
        <dbReference type="ChEBI" id="CHEBI:30616"/>
        <dbReference type="ChEBI" id="CHEBI:36208"/>
        <dbReference type="ChEBI" id="CHEBI:145989"/>
        <dbReference type="ChEBI" id="CHEBI:456216"/>
        <dbReference type="EC" id="2.7.1.71"/>
    </reaction>
</comment>
<feature type="binding site" evidence="10">
    <location>
        <position position="18"/>
    </location>
    <ligand>
        <name>Mg(2+)</name>
        <dbReference type="ChEBI" id="CHEBI:18420"/>
    </ligand>
</feature>
<feature type="domain" description="3-dehydroquinate synthase N-terminal" evidence="12">
    <location>
        <begin position="262"/>
        <end position="373"/>
    </location>
</feature>
<dbReference type="NCBIfam" id="TIGR01357">
    <property type="entry name" value="aroB"/>
    <property type="match status" value="1"/>
</dbReference>
<dbReference type="Proteomes" id="UP000318331">
    <property type="component" value="Unassembled WGS sequence"/>
</dbReference>
<dbReference type="HAMAP" id="MF_00110">
    <property type="entry name" value="DHQ_synthase"/>
    <property type="match status" value="1"/>
</dbReference>
<dbReference type="GO" id="GO:0008652">
    <property type="term" value="P:amino acid biosynthetic process"/>
    <property type="evidence" value="ECO:0007669"/>
    <property type="project" value="UniProtKB-KW"/>
</dbReference>
<evidence type="ECO:0000256" key="8">
    <source>
        <dbReference type="ARBA" id="ARBA00023239"/>
    </source>
</evidence>
<evidence type="ECO:0000256" key="6">
    <source>
        <dbReference type="ARBA" id="ARBA00023027"/>
    </source>
</evidence>
<dbReference type="RefSeq" id="WP_141918362.1">
    <property type="nucleotide sequence ID" value="NZ_BAAAYS010000004.1"/>
</dbReference>